<protein>
    <submittedName>
        <fullName evidence="2">Uncharacterized protein</fullName>
    </submittedName>
</protein>
<proteinExistence type="predicted"/>
<organism evidence="1 2">
    <name type="scientific">Panagrolaimus sp. PS1159</name>
    <dbReference type="NCBI Taxonomy" id="55785"/>
    <lineage>
        <taxon>Eukaryota</taxon>
        <taxon>Metazoa</taxon>
        <taxon>Ecdysozoa</taxon>
        <taxon>Nematoda</taxon>
        <taxon>Chromadorea</taxon>
        <taxon>Rhabditida</taxon>
        <taxon>Tylenchina</taxon>
        <taxon>Panagrolaimomorpha</taxon>
        <taxon>Panagrolaimoidea</taxon>
        <taxon>Panagrolaimidae</taxon>
        <taxon>Panagrolaimus</taxon>
    </lineage>
</organism>
<name>A0AC35G3V8_9BILA</name>
<evidence type="ECO:0000313" key="2">
    <source>
        <dbReference type="WBParaSite" id="PS1159_v2.g23562.t1"/>
    </source>
</evidence>
<accession>A0AC35G3V8</accession>
<sequence>MQTDERRHSSSQTKPFGFKIRSSHSPTIGGGGSSSGYPPTISPSIPTPTLSTQMRHSASSPATTSIISQSLPTSILKDGKAQSEKPSNFKVIILPRQISS</sequence>
<reference evidence="2" key="1">
    <citation type="submission" date="2022-11" db="UniProtKB">
        <authorList>
            <consortium name="WormBaseParasite"/>
        </authorList>
    </citation>
    <scope>IDENTIFICATION</scope>
</reference>
<dbReference type="Proteomes" id="UP000887580">
    <property type="component" value="Unplaced"/>
</dbReference>
<evidence type="ECO:0000313" key="1">
    <source>
        <dbReference type="Proteomes" id="UP000887580"/>
    </source>
</evidence>
<dbReference type="WBParaSite" id="PS1159_v2.g23562.t1">
    <property type="protein sequence ID" value="PS1159_v2.g23562.t1"/>
    <property type="gene ID" value="PS1159_v2.g23562"/>
</dbReference>